<comment type="caution">
    <text evidence="1">The sequence shown here is derived from an EMBL/GenBank/DDBJ whole genome shotgun (WGS) entry which is preliminary data.</text>
</comment>
<protein>
    <submittedName>
        <fullName evidence="1">Uncharacterized protein</fullName>
    </submittedName>
</protein>
<dbReference type="Proteomes" id="UP001162640">
    <property type="component" value="Unassembled WGS sequence"/>
</dbReference>
<reference evidence="2" key="1">
    <citation type="journal article" date="2023" name="Commun. Biol.">
        <title>Genome analysis of Parmales, the sister group of diatoms, reveals the evolutionary specialization of diatoms from phago-mixotrophs to photoautotrophs.</title>
        <authorList>
            <person name="Ban H."/>
            <person name="Sato S."/>
            <person name="Yoshikawa S."/>
            <person name="Yamada K."/>
            <person name="Nakamura Y."/>
            <person name="Ichinomiya M."/>
            <person name="Sato N."/>
            <person name="Blanc-Mathieu R."/>
            <person name="Endo H."/>
            <person name="Kuwata A."/>
            <person name="Ogata H."/>
        </authorList>
    </citation>
    <scope>NUCLEOTIDE SEQUENCE [LARGE SCALE GENOMIC DNA]</scope>
</reference>
<evidence type="ECO:0000313" key="2">
    <source>
        <dbReference type="Proteomes" id="UP001162640"/>
    </source>
</evidence>
<accession>A0A9W7BFT1</accession>
<evidence type="ECO:0000313" key="1">
    <source>
        <dbReference type="EMBL" id="GMH89721.1"/>
    </source>
</evidence>
<name>A0A9W7BFT1_9STRA</name>
<proteinExistence type="predicted"/>
<organism evidence="1 2">
    <name type="scientific">Triparma laevis f. inornata</name>
    <dbReference type="NCBI Taxonomy" id="1714386"/>
    <lineage>
        <taxon>Eukaryota</taxon>
        <taxon>Sar</taxon>
        <taxon>Stramenopiles</taxon>
        <taxon>Ochrophyta</taxon>
        <taxon>Bolidophyceae</taxon>
        <taxon>Parmales</taxon>
        <taxon>Triparmaceae</taxon>
        <taxon>Triparma</taxon>
    </lineage>
</organism>
<gene>
    <name evidence="1" type="ORF">TL16_g11544</name>
</gene>
<dbReference type="AlphaFoldDB" id="A0A9W7BFT1"/>
<sequence>MRHTRTRLNQIFRRGPVTRFGTRVASAREPLEGYNDNKSKKGGFGDLRFGQITSTLFVLGDALSKGSLKREEVKTNDIIIAGNEIPDYNLYRYQSYVLTRVYYQGMNVKENKIVRLDVDDLNAEVPEIAAELGGGKWQKYMSLYSPKYHKCCGPVIVTEEEMRIVSLAEEVKSSTVLALPGLFWLWVAYKFWLYGQ</sequence>
<dbReference type="EMBL" id="BLQM01000435">
    <property type="protein sequence ID" value="GMH89721.1"/>
    <property type="molecule type" value="Genomic_DNA"/>
</dbReference>